<reference evidence="2" key="1">
    <citation type="submission" date="2020-04" db="EMBL/GenBank/DDBJ databases">
        <authorList>
            <person name="Chiriac C."/>
            <person name="Salcher M."/>
            <person name="Ghai R."/>
            <person name="Kavagutti S V."/>
        </authorList>
    </citation>
    <scope>NUCLEOTIDE SEQUENCE</scope>
</reference>
<organism evidence="2">
    <name type="scientific">uncultured Caudovirales phage</name>
    <dbReference type="NCBI Taxonomy" id="2100421"/>
    <lineage>
        <taxon>Viruses</taxon>
        <taxon>Duplodnaviria</taxon>
        <taxon>Heunggongvirae</taxon>
        <taxon>Uroviricota</taxon>
        <taxon>Caudoviricetes</taxon>
        <taxon>Peduoviridae</taxon>
        <taxon>Maltschvirus</taxon>
        <taxon>Maltschvirus maltsch</taxon>
    </lineage>
</organism>
<evidence type="ECO:0000313" key="2">
    <source>
        <dbReference type="EMBL" id="CAB4153299.1"/>
    </source>
</evidence>
<feature type="compositionally biased region" description="Polar residues" evidence="1">
    <location>
        <begin position="1"/>
        <end position="10"/>
    </location>
</feature>
<feature type="region of interest" description="Disordered" evidence="1">
    <location>
        <begin position="54"/>
        <end position="89"/>
    </location>
</feature>
<feature type="region of interest" description="Disordered" evidence="1">
    <location>
        <begin position="1"/>
        <end position="22"/>
    </location>
</feature>
<dbReference type="EMBL" id="LR796586">
    <property type="protein sequence ID" value="CAB4153299.1"/>
    <property type="molecule type" value="Genomic_DNA"/>
</dbReference>
<accession>A0A6J5NCV4</accession>
<proteinExistence type="predicted"/>
<gene>
    <name evidence="2" type="ORF">UFOVP621_75</name>
</gene>
<evidence type="ECO:0000256" key="1">
    <source>
        <dbReference type="SAM" id="MobiDB-lite"/>
    </source>
</evidence>
<sequence>MEPVKNTASVPQRRYGGVSSAGAMDAHSAASDFHKNVEGDDKTTFTAVMFRTGSGASKDRRREFMGSSVRPAEQGGRHGVTISDGVGSDFVPNESIQELHFLGN</sequence>
<name>A0A6J5NCV4_9CAUD</name>
<protein>
    <submittedName>
        <fullName evidence="2">Uncharacterized protein</fullName>
    </submittedName>
</protein>